<feature type="coiled-coil region" evidence="1">
    <location>
        <begin position="2"/>
        <end position="36"/>
    </location>
</feature>
<keyword evidence="4" id="KW-1185">Reference proteome</keyword>
<evidence type="ECO:0000256" key="1">
    <source>
        <dbReference type="SAM" id="Coils"/>
    </source>
</evidence>
<evidence type="ECO:0000256" key="2">
    <source>
        <dbReference type="SAM" id="MobiDB-lite"/>
    </source>
</evidence>
<gene>
    <name evidence="3" type="ORF">BJP37_32350</name>
</gene>
<organism evidence="3 4">
    <name type="scientific">Moorena bouillonii PNG</name>
    <dbReference type="NCBI Taxonomy" id="568701"/>
    <lineage>
        <taxon>Bacteria</taxon>
        <taxon>Bacillati</taxon>
        <taxon>Cyanobacteriota</taxon>
        <taxon>Cyanophyceae</taxon>
        <taxon>Coleofasciculales</taxon>
        <taxon>Coleofasciculaceae</taxon>
        <taxon>Moorena</taxon>
    </lineage>
</organism>
<comment type="caution">
    <text evidence="3">The sequence shown here is derived from an EMBL/GenBank/DDBJ whole genome shotgun (WGS) entry which is preliminary data.</text>
</comment>
<evidence type="ECO:0000313" key="3">
    <source>
        <dbReference type="EMBL" id="OLT55945.1"/>
    </source>
</evidence>
<reference evidence="3 4" key="1">
    <citation type="submission" date="2016-10" db="EMBL/GenBank/DDBJ databases">
        <title>Comparative genomics uncovers the prolific and rare metabolic potential of the cyanobacterial genus Moorea.</title>
        <authorList>
            <person name="Leao T."/>
            <person name="Castelao G."/>
            <person name="Korobeynikov A."/>
            <person name="Monroe E.A."/>
            <person name="Podell S."/>
            <person name="Glukhov E."/>
            <person name="Allen E."/>
            <person name="Gerwick W.H."/>
            <person name="Gerwick L."/>
        </authorList>
    </citation>
    <scope>NUCLEOTIDE SEQUENCE [LARGE SCALE GENOMIC DNA]</scope>
    <source>
        <strain evidence="3 4">PNG5-198</strain>
    </source>
</reference>
<dbReference type="Proteomes" id="UP000186657">
    <property type="component" value="Unassembled WGS sequence"/>
</dbReference>
<feature type="compositionally biased region" description="Polar residues" evidence="2">
    <location>
        <begin position="51"/>
        <end position="65"/>
    </location>
</feature>
<evidence type="ECO:0000313" key="4">
    <source>
        <dbReference type="Proteomes" id="UP000186657"/>
    </source>
</evidence>
<accession>A0A1U7MVD0</accession>
<protein>
    <submittedName>
        <fullName evidence="3">Uncharacterized protein</fullName>
    </submittedName>
</protein>
<proteinExistence type="predicted"/>
<dbReference type="EMBL" id="MKZS01000004">
    <property type="protein sequence ID" value="OLT55945.1"/>
    <property type="molecule type" value="Genomic_DNA"/>
</dbReference>
<dbReference type="AlphaFoldDB" id="A0A1U7MVD0"/>
<keyword evidence="1" id="KW-0175">Coiled coil</keyword>
<dbReference type="RefSeq" id="WP_075906788.1">
    <property type="nucleotide sequence ID" value="NZ_MKZS01000004.1"/>
</dbReference>
<name>A0A1U7MVD0_9CYAN</name>
<sequence length="73" mass="8161">MKEKLEQRLKSLKSEYEAGQKMLAELEAKQANLRETLLRISGAIQVLEETLGQSTDTEENNTQPSEVVGAQVE</sequence>
<feature type="region of interest" description="Disordered" evidence="2">
    <location>
        <begin position="51"/>
        <end position="73"/>
    </location>
</feature>